<dbReference type="EMBL" id="SSTE01005811">
    <property type="protein sequence ID" value="KAA0060012.1"/>
    <property type="molecule type" value="Genomic_DNA"/>
</dbReference>
<dbReference type="Proteomes" id="UP000321947">
    <property type="component" value="Unassembled WGS sequence"/>
</dbReference>
<dbReference type="STRING" id="1194695.A0A5A7UVV2"/>
<dbReference type="PANTHER" id="PTHR13234:SF8">
    <property type="entry name" value="GAMMA-INTERFERON-INDUCIBLE LYSOSOMAL THIOL REDUCTASE"/>
    <property type="match status" value="1"/>
</dbReference>
<comment type="subcellular location">
    <subcellularLocation>
        <location evidence="1">Secreted</location>
    </subcellularLocation>
</comment>
<dbReference type="AlphaFoldDB" id="A0A5A7UVV2"/>
<dbReference type="Pfam" id="PF03227">
    <property type="entry name" value="GILT"/>
    <property type="match status" value="1"/>
</dbReference>
<dbReference type="Proteomes" id="UP000321393">
    <property type="component" value="Unassembled WGS sequence"/>
</dbReference>
<name>A0A5A7UVV2_CUCMM</name>
<dbReference type="OrthoDB" id="958254at2759"/>
<keyword evidence="4" id="KW-0732">Signal</keyword>
<evidence type="ECO:0000256" key="1">
    <source>
        <dbReference type="ARBA" id="ARBA00004613"/>
    </source>
</evidence>
<sequence>MHNEKESSYAMLGFSKSELLREGGANGAKERVEVGFWVKQCAQPQPMYPNQLRESSPSSPNYGCEKVSLDVYYESLCPDSVKFIVDNLIELFEGDLLPIVDLRFVPYGNARLDRNSSITCQHGPNECLLNTVEACAIHVWPDLTGATGHFPFIYCVGTLVYERKYTQWKTCFEKLGLNSKPISDCYSSGLGKELELQYAAETNNLQPPHKYVPWVVVDGQPLYEDYENFVSYICAAYKGSAVPTACRAKSFSGI</sequence>
<evidence type="ECO:0000313" key="8">
    <source>
        <dbReference type="Proteomes" id="UP000321393"/>
    </source>
</evidence>
<dbReference type="InterPro" id="IPR004911">
    <property type="entry name" value="Interferon-induced_GILT"/>
</dbReference>
<evidence type="ECO:0000313" key="7">
    <source>
        <dbReference type="EMBL" id="TYJ97270.1"/>
    </source>
</evidence>
<dbReference type="EMBL" id="SSTD01018933">
    <property type="protein sequence ID" value="TYJ97270.1"/>
    <property type="molecule type" value="Genomic_DNA"/>
</dbReference>
<evidence type="ECO:0000256" key="4">
    <source>
        <dbReference type="ARBA" id="ARBA00022729"/>
    </source>
</evidence>
<comment type="similarity">
    <text evidence="2">Belongs to the GILT family.</text>
</comment>
<dbReference type="GO" id="GO:0016671">
    <property type="term" value="F:oxidoreductase activity, acting on a sulfur group of donors, disulfide as acceptor"/>
    <property type="evidence" value="ECO:0007669"/>
    <property type="project" value="InterPro"/>
</dbReference>
<gene>
    <name evidence="7" type="ORF">E5676_scaffold194G00640</name>
    <name evidence="6" type="ORF">E6C27_scaffold340G00570</name>
</gene>
<protein>
    <submittedName>
        <fullName evidence="6">Gamma-interferon-inducible lysosomal thiol reductase-like</fullName>
    </submittedName>
</protein>
<evidence type="ECO:0000313" key="6">
    <source>
        <dbReference type="EMBL" id="KAA0060012.1"/>
    </source>
</evidence>
<reference evidence="8 9" key="1">
    <citation type="submission" date="2019-08" db="EMBL/GenBank/DDBJ databases">
        <title>Draft genome sequences of two oriental melons (Cucumis melo L. var makuwa).</title>
        <authorList>
            <person name="Kwon S.-Y."/>
        </authorList>
    </citation>
    <scope>NUCLEOTIDE SEQUENCE [LARGE SCALE GENOMIC DNA]</scope>
    <source>
        <strain evidence="9">cv. Chang Bougi</strain>
        <strain evidence="8">cv. SW 3</strain>
        <tissue evidence="6">Leaf</tissue>
    </source>
</reference>
<organism evidence="6 8">
    <name type="scientific">Cucumis melo var. makuwa</name>
    <name type="common">Oriental melon</name>
    <dbReference type="NCBI Taxonomy" id="1194695"/>
    <lineage>
        <taxon>Eukaryota</taxon>
        <taxon>Viridiplantae</taxon>
        <taxon>Streptophyta</taxon>
        <taxon>Embryophyta</taxon>
        <taxon>Tracheophyta</taxon>
        <taxon>Spermatophyta</taxon>
        <taxon>Magnoliopsida</taxon>
        <taxon>eudicotyledons</taxon>
        <taxon>Gunneridae</taxon>
        <taxon>Pentapetalae</taxon>
        <taxon>rosids</taxon>
        <taxon>fabids</taxon>
        <taxon>Cucurbitales</taxon>
        <taxon>Cucurbitaceae</taxon>
        <taxon>Benincaseae</taxon>
        <taxon>Cucumis</taxon>
    </lineage>
</organism>
<comment type="caution">
    <text evidence="6">The sequence shown here is derived from an EMBL/GenBank/DDBJ whole genome shotgun (WGS) entry which is preliminary data.</text>
</comment>
<evidence type="ECO:0000313" key="9">
    <source>
        <dbReference type="Proteomes" id="UP000321947"/>
    </source>
</evidence>
<proteinExistence type="inferred from homology"/>
<accession>A0A5A7UVV2</accession>
<keyword evidence="3" id="KW-0964">Secreted</keyword>
<dbReference type="GO" id="GO:0005576">
    <property type="term" value="C:extracellular region"/>
    <property type="evidence" value="ECO:0007669"/>
    <property type="project" value="UniProtKB-SubCell"/>
</dbReference>
<evidence type="ECO:0000256" key="2">
    <source>
        <dbReference type="ARBA" id="ARBA00005679"/>
    </source>
</evidence>
<dbReference type="PANTHER" id="PTHR13234">
    <property type="entry name" value="GAMMA-INTERFERON INDUCIBLE LYSOSOMAL THIOL REDUCTASE GILT"/>
    <property type="match status" value="1"/>
</dbReference>
<evidence type="ECO:0000256" key="3">
    <source>
        <dbReference type="ARBA" id="ARBA00022525"/>
    </source>
</evidence>
<evidence type="ECO:0000256" key="5">
    <source>
        <dbReference type="ARBA" id="ARBA00023180"/>
    </source>
</evidence>
<keyword evidence="5" id="KW-0325">Glycoprotein</keyword>